<dbReference type="RefSeq" id="WP_108108637.1">
    <property type="nucleotide sequence ID" value="NZ_QASN01000021.1"/>
</dbReference>
<dbReference type="EMBL" id="QASN01000021">
    <property type="protein sequence ID" value="PTU72946.1"/>
    <property type="molecule type" value="Genomic_DNA"/>
</dbReference>
<dbReference type="InterPro" id="IPR016776">
    <property type="entry name" value="ApeP-like_dehydratase"/>
</dbReference>
<accession>A0A2T5P5B3</accession>
<organism evidence="1 2">
    <name type="scientific">Pseudomonas mangrovi</name>
    <dbReference type="NCBI Taxonomy" id="2161748"/>
    <lineage>
        <taxon>Bacteria</taxon>
        <taxon>Pseudomonadati</taxon>
        <taxon>Pseudomonadota</taxon>
        <taxon>Gammaproteobacteria</taxon>
        <taxon>Pseudomonadales</taxon>
        <taxon>Pseudomonadaceae</taxon>
        <taxon>Pseudomonas</taxon>
    </lineage>
</organism>
<dbReference type="OrthoDB" id="7017497at2"/>
<dbReference type="InterPro" id="IPR029069">
    <property type="entry name" value="HotDog_dom_sf"/>
</dbReference>
<proteinExistence type="predicted"/>
<keyword evidence="2" id="KW-1185">Reference proteome</keyword>
<protein>
    <submittedName>
        <fullName evidence="1">Beta-hydroxyacyl-ACP dehydratase</fullName>
    </submittedName>
</protein>
<dbReference type="Proteomes" id="UP000244064">
    <property type="component" value="Unassembled WGS sequence"/>
</dbReference>
<dbReference type="AlphaFoldDB" id="A0A2T5P5B3"/>
<dbReference type="Gene3D" id="3.10.129.10">
    <property type="entry name" value="Hotdog Thioesterase"/>
    <property type="match status" value="1"/>
</dbReference>
<comment type="caution">
    <text evidence="1">The sequence shown here is derived from an EMBL/GenBank/DDBJ whole genome shotgun (WGS) entry which is preliminary data.</text>
</comment>
<evidence type="ECO:0000313" key="2">
    <source>
        <dbReference type="Proteomes" id="UP000244064"/>
    </source>
</evidence>
<reference evidence="1 2" key="1">
    <citation type="submission" date="2018-04" db="EMBL/GenBank/DDBJ databases">
        <title>Pseudomonas sp. nov., isolated from mangrove soil.</title>
        <authorList>
            <person name="Chen C."/>
        </authorList>
    </citation>
    <scope>NUCLEOTIDE SEQUENCE [LARGE SCALE GENOMIC DNA]</scope>
    <source>
        <strain evidence="1 2">TC-11</strain>
    </source>
</reference>
<gene>
    <name evidence="1" type="ORF">DBO85_16975</name>
</gene>
<name>A0A2T5P5B3_9PSED</name>
<dbReference type="SUPFAM" id="SSF54637">
    <property type="entry name" value="Thioesterase/thiol ester dehydrase-isomerase"/>
    <property type="match status" value="1"/>
</dbReference>
<evidence type="ECO:0000313" key="1">
    <source>
        <dbReference type="EMBL" id="PTU72946.1"/>
    </source>
</evidence>
<sequence length="139" mass="15179">MDRTQLQRLLPHQGDALWIDQVLGHDATCIEGLCDWSHLLKFSSLTSPAYLFEAAAQLCAAHGALHAEERADTPPIRMAMVGKLSQLTVHNTPTERQGNVTVRAEQEALSPAGALYAFSAHAQDELLVDGKLLLVLVRD</sequence>
<dbReference type="Pfam" id="PF22817">
    <property type="entry name" value="ApeP-like"/>
    <property type="match status" value="1"/>
</dbReference>